<reference evidence="1" key="1">
    <citation type="submission" date="2022-11" db="EMBL/GenBank/DDBJ databases">
        <authorList>
            <person name="Petersen C."/>
        </authorList>
    </citation>
    <scope>NUCLEOTIDE SEQUENCE</scope>
    <source>
        <strain evidence="1">IBT 30069</strain>
    </source>
</reference>
<protein>
    <submittedName>
        <fullName evidence="1">Uncharacterized protein</fullName>
    </submittedName>
</protein>
<gene>
    <name evidence="1" type="ORF">N7456_007368</name>
</gene>
<organism evidence="1 2">
    <name type="scientific">Penicillium angulare</name>
    <dbReference type="NCBI Taxonomy" id="116970"/>
    <lineage>
        <taxon>Eukaryota</taxon>
        <taxon>Fungi</taxon>
        <taxon>Dikarya</taxon>
        <taxon>Ascomycota</taxon>
        <taxon>Pezizomycotina</taxon>
        <taxon>Eurotiomycetes</taxon>
        <taxon>Eurotiomycetidae</taxon>
        <taxon>Eurotiales</taxon>
        <taxon>Aspergillaceae</taxon>
        <taxon>Penicillium</taxon>
    </lineage>
</organism>
<comment type="caution">
    <text evidence="1">The sequence shown here is derived from an EMBL/GenBank/DDBJ whole genome shotgun (WGS) entry which is preliminary data.</text>
</comment>
<keyword evidence="2" id="KW-1185">Reference proteome</keyword>
<evidence type="ECO:0000313" key="1">
    <source>
        <dbReference type="EMBL" id="KAJ5096647.1"/>
    </source>
</evidence>
<dbReference type="Proteomes" id="UP001149165">
    <property type="component" value="Unassembled WGS sequence"/>
</dbReference>
<name>A0A9W9K959_9EURO</name>
<proteinExistence type="predicted"/>
<dbReference type="OrthoDB" id="4368793at2759"/>
<sequence length="128" mass="14352">MTSSRDRSTIPLFLSQRPEYLAYRYRGAEGSLTLPAYKKESAGCTIIYYGEIFCRFPGCKRGRKGFPSTSALRSHVTNQHNMITGPQNSGSITEKMKEEAKAWYCGLVATHDTDMEGEGNEDKDRSDP</sequence>
<reference evidence="1" key="2">
    <citation type="journal article" date="2023" name="IMA Fungus">
        <title>Comparative genomic study of the Penicillium genus elucidates a diverse pangenome and 15 lateral gene transfer events.</title>
        <authorList>
            <person name="Petersen C."/>
            <person name="Sorensen T."/>
            <person name="Nielsen M.R."/>
            <person name="Sondergaard T.E."/>
            <person name="Sorensen J.L."/>
            <person name="Fitzpatrick D.A."/>
            <person name="Frisvad J.C."/>
            <person name="Nielsen K.L."/>
        </authorList>
    </citation>
    <scope>NUCLEOTIDE SEQUENCE</scope>
    <source>
        <strain evidence="1">IBT 30069</strain>
    </source>
</reference>
<evidence type="ECO:0000313" key="2">
    <source>
        <dbReference type="Proteomes" id="UP001149165"/>
    </source>
</evidence>
<dbReference type="EMBL" id="JAPQKH010000005">
    <property type="protein sequence ID" value="KAJ5096647.1"/>
    <property type="molecule type" value="Genomic_DNA"/>
</dbReference>
<accession>A0A9W9K959</accession>
<dbReference type="AlphaFoldDB" id="A0A9W9K959"/>